<dbReference type="EMBL" id="LR798240">
    <property type="protein sequence ID" value="CAB5214266.1"/>
    <property type="molecule type" value="Genomic_DNA"/>
</dbReference>
<reference evidence="1" key="1">
    <citation type="submission" date="2020-05" db="EMBL/GenBank/DDBJ databases">
        <authorList>
            <person name="Chiriac C."/>
            <person name="Salcher M."/>
            <person name="Ghai R."/>
            <person name="Kavagutti S V."/>
        </authorList>
    </citation>
    <scope>NUCLEOTIDE SEQUENCE</scope>
</reference>
<evidence type="ECO:0000313" key="1">
    <source>
        <dbReference type="EMBL" id="CAB5214266.1"/>
    </source>
</evidence>
<protein>
    <submittedName>
        <fullName evidence="1">Uncharacterized protein</fullName>
    </submittedName>
</protein>
<name>A0A6J7WLL6_9CAUD</name>
<sequence>MSSTMLQLVQQVTAELNLAVPTAVVGNPSQDVQQVLALMNGQGYDLIKEYDWQALQVQYRFYTQAINCNATSVNDSVLLAVDPGVDITAVTKQWGITGYNINQDTQVVSVSGQDITMSQMASGSGNGAIVLAQTAYDLPFDFESITDRTQWDKTKHWEALGPEDAQQWQWLKSGYISTGPRIRWRILDNQFQVWPPMNTNEYLGWEYKSKGWVRGYDGTVKTSFTADSDTTILDDRIVVLGTKLKYWAIKGFDTTTLLQEYQRYLSVAKAADKGAPNLSFAPYPSKVLIGYANIPDTGYGS</sequence>
<organism evidence="1">
    <name type="scientific">uncultured Caudovirales phage</name>
    <dbReference type="NCBI Taxonomy" id="2100421"/>
    <lineage>
        <taxon>Viruses</taxon>
        <taxon>Duplodnaviria</taxon>
        <taxon>Heunggongvirae</taxon>
        <taxon>Uroviricota</taxon>
        <taxon>Caudoviricetes</taxon>
        <taxon>Peduoviridae</taxon>
        <taxon>Maltschvirus</taxon>
        <taxon>Maltschvirus maltsch</taxon>
    </lineage>
</organism>
<proteinExistence type="predicted"/>
<gene>
    <name evidence="1" type="ORF">UFOVP193_48</name>
</gene>
<accession>A0A6J7WLL6</accession>